<feature type="compositionally biased region" description="Basic and acidic residues" evidence="2">
    <location>
        <begin position="109"/>
        <end position="122"/>
    </location>
</feature>
<evidence type="ECO:0000256" key="1">
    <source>
        <dbReference type="SAM" id="Coils"/>
    </source>
</evidence>
<protein>
    <submittedName>
        <fullName evidence="3">Uncharacterized protein</fullName>
    </submittedName>
</protein>
<dbReference type="AlphaFoldDB" id="A0AA36E4G1"/>
<accession>A0AA36E4G1</accession>
<name>A0AA36E4G1_LACSI</name>
<sequence>MNKVIEGFNLSLKAEKDALSKIRADIKVDNVELYTTISTKIEKLQDDLVIENKIMDELAEKTQKTKFLTIKLKNATENIAQIEEDRSLVKGYKVFREVGLLRNKGRHKEEKIKAENDQKDNEASGSRKYKGKGILEEEIDENENLTESERSEIDKKDKELDDLNALRNKFEAEEVDAKNAKLVLETHKYLFLAWSPERIQKEATDDSNIYWLDPTISLN</sequence>
<evidence type="ECO:0000256" key="2">
    <source>
        <dbReference type="SAM" id="MobiDB-lite"/>
    </source>
</evidence>
<organism evidence="3 4">
    <name type="scientific">Lactuca saligna</name>
    <name type="common">Willowleaf lettuce</name>
    <dbReference type="NCBI Taxonomy" id="75948"/>
    <lineage>
        <taxon>Eukaryota</taxon>
        <taxon>Viridiplantae</taxon>
        <taxon>Streptophyta</taxon>
        <taxon>Embryophyta</taxon>
        <taxon>Tracheophyta</taxon>
        <taxon>Spermatophyta</taxon>
        <taxon>Magnoliopsida</taxon>
        <taxon>eudicotyledons</taxon>
        <taxon>Gunneridae</taxon>
        <taxon>Pentapetalae</taxon>
        <taxon>asterids</taxon>
        <taxon>campanulids</taxon>
        <taxon>Asterales</taxon>
        <taxon>Asteraceae</taxon>
        <taxon>Cichorioideae</taxon>
        <taxon>Cichorieae</taxon>
        <taxon>Lactucinae</taxon>
        <taxon>Lactuca</taxon>
    </lineage>
</organism>
<gene>
    <name evidence="3" type="ORF">LSALG_LOCUS21052</name>
</gene>
<feature type="coiled-coil region" evidence="1">
    <location>
        <begin position="146"/>
        <end position="183"/>
    </location>
</feature>
<keyword evidence="4" id="KW-1185">Reference proteome</keyword>
<evidence type="ECO:0000313" key="4">
    <source>
        <dbReference type="Proteomes" id="UP001177003"/>
    </source>
</evidence>
<evidence type="ECO:0000313" key="3">
    <source>
        <dbReference type="EMBL" id="CAI9281350.1"/>
    </source>
</evidence>
<feature type="coiled-coil region" evidence="1">
    <location>
        <begin position="41"/>
        <end position="85"/>
    </location>
</feature>
<dbReference type="EMBL" id="OX465080">
    <property type="protein sequence ID" value="CAI9281350.1"/>
    <property type="molecule type" value="Genomic_DNA"/>
</dbReference>
<keyword evidence="1" id="KW-0175">Coiled coil</keyword>
<feature type="region of interest" description="Disordered" evidence="2">
    <location>
        <begin position="109"/>
        <end position="131"/>
    </location>
</feature>
<reference evidence="3" key="1">
    <citation type="submission" date="2023-04" db="EMBL/GenBank/DDBJ databases">
        <authorList>
            <person name="Vijverberg K."/>
            <person name="Xiong W."/>
            <person name="Schranz E."/>
        </authorList>
    </citation>
    <scope>NUCLEOTIDE SEQUENCE</scope>
</reference>
<dbReference type="Proteomes" id="UP001177003">
    <property type="component" value="Chromosome 4"/>
</dbReference>
<proteinExistence type="predicted"/>